<keyword evidence="2" id="KW-0472">Membrane</keyword>
<accession>A0A0F0L738</accession>
<dbReference type="OrthoDB" id="4966970at2"/>
<keyword evidence="2" id="KW-1133">Transmembrane helix</keyword>
<feature type="transmembrane region" description="Helical" evidence="2">
    <location>
        <begin position="207"/>
        <end position="231"/>
    </location>
</feature>
<gene>
    <name evidence="4" type="ORF">RS83_02480</name>
</gene>
<dbReference type="Pfam" id="PF10708">
    <property type="entry name" value="DUF2510"/>
    <property type="match status" value="1"/>
</dbReference>
<protein>
    <recommendedName>
        <fullName evidence="3">DUF2510 domain-containing protein</fullName>
    </recommendedName>
</protein>
<keyword evidence="2" id="KW-0812">Transmembrane</keyword>
<comment type="caution">
    <text evidence="4">The sequence shown here is derived from an EMBL/GenBank/DDBJ whole genome shotgun (WGS) entry which is preliminary data.</text>
</comment>
<dbReference type="InterPro" id="IPR018929">
    <property type="entry name" value="DUF2510"/>
</dbReference>
<feature type="transmembrane region" description="Helical" evidence="2">
    <location>
        <begin position="182"/>
        <end position="200"/>
    </location>
</feature>
<feature type="transmembrane region" description="Helical" evidence="2">
    <location>
        <begin position="156"/>
        <end position="176"/>
    </location>
</feature>
<dbReference type="PATRIC" id="fig|82380.11.peg.2516"/>
<evidence type="ECO:0000256" key="2">
    <source>
        <dbReference type="SAM" id="Phobius"/>
    </source>
</evidence>
<sequence>MTTPAGWYDDGSGRQRWWDGQQWTEHFAPETAAPIEDAAPAESAPSEPDVAAVDEPSIDDTVVRVDETVINPDSGHDVSAQPEAALPDASYPATTSFTAPAAPAAPTYGAPAAPQYPGAASAQPTGAYPGSYTQGAGGYPAADPYAAGAPAEPKKISVLGLVGLGLSVIGTIVVFIPLIGFIGFFVLAAGFIVSLISLFLKGKKWPGIAGLSLAVVGTILGVVMSFVYLFAFAQGVSEEYNGPSSSATAEATPVPEESGAPDDGTVSGARPTAEEVAVGLTAIFNTTAGDAYTDAQMLCLANAFVASDLADETLRAIADSDGTLTDMAAASGVAEVLSDTDMVTSCLAG</sequence>
<dbReference type="Proteomes" id="UP000033640">
    <property type="component" value="Unassembled WGS sequence"/>
</dbReference>
<evidence type="ECO:0000313" key="4">
    <source>
        <dbReference type="EMBL" id="KJL28997.1"/>
    </source>
</evidence>
<evidence type="ECO:0000313" key="5">
    <source>
        <dbReference type="Proteomes" id="UP000033640"/>
    </source>
</evidence>
<dbReference type="EMBL" id="JYIW01000025">
    <property type="protein sequence ID" value="KJL28997.1"/>
    <property type="molecule type" value="Genomic_DNA"/>
</dbReference>
<dbReference type="RefSeq" id="WP_045279788.1">
    <property type="nucleotide sequence ID" value="NZ_CAKKLT010000006.1"/>
</dbReference>
<feature type="region of interest" description="Disordered" evidence="1">
    <location>
        <begin position="27"/>
        <end position="58"/>
    </location>
</feature>
<dbReference type="AlphaFoldDB" id="A0A0F0L738"/>
<organism evidence="4 5">
    <name type="scientific">Microbacterium oxydans</name>
    <dbReference type="NCBI Taxonomy" id="82380"/>
    <lineage>
        <taxon>Bacteria</taxon>
        <taxon>Bacillati</taxon>
        <taxon>Actinomycetota</taxon>
        <taxon>Actinomycetes</taxon>
        <taxon>Micrococcales</taxon>
        <taxon>Microbacteriaceae</taxon>
        <taxon>Microbacterium</taxon>
    </lineage>
</organism>
<evidence type="ECO:0000256" key="1">
    <source>
        <dbReference type="SAM" id="MobiDB-lite"/>
    </source>
</evidence>
<proteinExistence type="predicted"/>
<evidence type="ECO:0000259" key="3">
    <source>
        <dbReference type="Pfam" id="PF10708"/>
    </source>
</evidence>
<feature type="region of interest" description="Disordered" evidence="1">
    <location>
        <begin position="243"/>
        <end position="268"/>
    </location>
</feature>
<reference evidence="4 5" key="1">
    <citation type="submission" date="2015-02" db="EMBL/GenBank/DDBJ databases">
        <title>Draft genome sequences of ten Microbacterium spp. with emphasis on heavy metal contaminated environments.</title>
        <authorList>
            <person name="Corretto E."/>
        </authorList>
    </citation>
    <scope>NUCLEOTIDE SEQUENCE [LARGE SCALE GENOMIC DNA]</scope>
    <source>
        <strain evidence="4 5">BEL4b</strain>
    </source>
</reference>
<feature type="domain" description="DUF2510" evidence="3">
    <location>
        <begin position="5"/>
        <end position="34"/>
    </location>
</feature>
<feature type="compositionally biased region" description="Low complexity" evidence="1">
    <location>
        <begin position="29"/>
        <end position="51"/>
    </location>
</feature>
<name>A0A0F0L738_9MICO</name>